<dbReference type="EMBL" id="LCPB01000006">
    <property type="protein sequence ID" value="KKU90089.1"/>
    <property type="molecule type" value="Genomic_DNA"/>
</dbReference>
<accession>A0A0G1U7N4</accession>
<organism evidence="1 2">
    <name type="scientific">Candidatus Wolfebacteria bacterium GW2011_GWA2_47_9b</name>
    <dbReference type="NCBI Taxonomy" id="1619005"/>
    <lineage>
        <taxon>Bacteria</taxon>
        <taxon>Candidatus Wolfeibacteriota</taxon>
    </lineage>
</organism>
<comment type="caution">
    <text evidence="1">The sequence shown here is derived from an EMBL/GenBank/DDBJ whole genome shotgun (WGS) entry which is preliminary data.</text>
</comment>
<protein>
    <submittedName>
        <fullName evidence="1">Uncharacterized protein</fullName>
    </submittedName>
</protein>
<dbReference type="Proteomes" id="UP000033882">
    <property type="component" value="Unassembled WGS sequence"/>
</dbReference>
<proteinExistence type="predicted"/>
<gene>
    <name evidence="1" type="ORF">UY19_C0006G0027</name>
</gene>
<name>A0A0G1U7N4_9BACT</name>
<reference evidence="1 2" key="1">
    <citation type="journal article" date="2015" name="Nature">
        <title>rRNA introns, odd ribosomes, and small enigmatic genomes across a large radiation of phyla.</title>
        <authorList>
            <person name="Brown C.T."/>
            <person name="Hug L.A."/>
            <person name="Thomas B.C."/>
            <person name="Sharon I."/>
            <person name="Castelle C.J."/>
            <person name="Singh A."/>
            <person name="Wilkins M.J."/>
            <person name="Williams K.H."/>
            <person name="Banfield J.F."/>
        </authorList>
    </citation>
    <scope>NUCLEOTIDE SEQUENCE [LARGE SCALE GENOMIC DNA]</scope>
</reference>
<sequence length="67" mass="7395">MSTDSTDTERRGASPTEVIKSCIETLLESLEARIADRPYDDPDETIGNVRIIVDKYGIIGARVKQQG</sequence>
<evidence type="ECO:0000313" key="2">
    <source>
        <dbReference type="Proteomes" id="UP000033882"/>
    </source>
</evidence>
<evidence type="ECO:0000313" key="1">
    <source>
        <dbReference type="EMBL" id="KKU90089.1"/>
    </source>
</evidence>
<dbReference type="AlphaFoldDB" id="A0A0G1U7N4"/>